<evidence type="ECO:0000313" key="1">
    <source>
        <dbReference type="EMBL" id="CCI63307.1"/>
    </source>
</evidence>
<dbReference type="AlphaFoldDB" id="A0AB33R8N2"/>
<gene>
    <name evidence="1" type="ORF">SDSE_1825</name>
</gene>
<proteinExistence type="predicted"/>
<reference evidence="1 2" key="1">
    <citation type="submission" date="2012-05" db="EMBL/GenBank/DDBJ databases">
        <title>Complete genome sequence of a Streptococcus dysgalactiae subsp. equisimilis strain possessing Lancefield's group A antigen.</title>
        <authorList>
            <person name="Luetticken R."/>
            <person name="Bruellhoff K."/>
            <person name="Van der Linden M."/>
            <person name="Peltroche-Llacsahuanga H."/>
            <person name="Blom J."/>
            <person name="Weber-Lehmann J."/>
            <person name="Ferretti J.J."/>
            <person name="McShan W.M."/>
        </authorList>
    </citation>
    <scope>NUCLEOTIDE SEQUENCE [LARGE SCALE GENOMIC DNA]</scope>
    <source>
        <strain evidence="1 2">AC-2713</strain>
    </source>
</reference>
<evidence type="ECO:0000313" key="2">
    <source>
        <dbReference type="Proteomes" id="UP000009215"/>
    </source>
</evidence>
<name>A0AB33R8N2_STREQ</name>
<dbReference type="KEGG" id="sdc:SDSE_1825"/>
<dbReference type="EMBL" id="HE858529">
    <property type="protein sequence ID" value="CCI63307.1"/>
    <property type="molecule type" value="Genomic_DNA"/>
</dbReference>
<dbReference type="Proteomes" id="UP000009215">
    <property type="component" value="Chromosome"/>
</dbReference>
<organism evidence="1 2">
    <name type="scientific">Streptococcus dysgalactiae subsp. equisimilis AC-2713</name>
    <dbReference type="NCBI Taxonomy" id="759913"/>
    <lineage>
        <taxon>Bacteria</taxon>
        <taxon>Bacillati</taxon>
        <taxon>Bacillota</taxon>
        <taxon>Bacilli</taxon>
        <taxon>Lactobacillales</taxon>
        <taxon>Streptococcaceae</taxon>
        <taxon>Streptococcus</taxon>
    </lineage>
</organism>
<accession>A0AB33R8N2</accession>
<protein>
    <submittedName>
        <fullName evidence="1">Uncharacterized protein</fullName>
    </submittedName>
</protein>
<sequence length="47" mass="5155">MGMDISENKLLEGPLMSDEREKIRSKGCFTWLVRPDTGPSSEIGVGS</sequence>